<organism evidence="12 13">
    <name type="scientific">Izhakiella australiensis</name>
    <dbReference type="NCBI Taxonomy" id="1926881"/>
    <lineage>
        <taxon>Bacteria</taxon>
        <taxon>Pseudomonadati</taxon>
        <taxon>Pseudomonadota</taxon>
        <taxon>Gammaproteobacteria</taxon>
        <taxon>Enterobacterales</taxon>
        <taxon>Erwiniaceae</taxon>
        <taxon>Izhakiella</taxon>
    </lineage>
</organism>
<evidence type="ECO:0000256" key="5">
    <source>
        <dbReference type="ARBA" id="ARBA00023015"/>
    </source>
</evidence>
<keyword evidence="2" id="KW-0963">Cytoplasm</keyword>
<dbReference type="PROSITE" id="PS50110">
    <property type="entry name" value="RESPONSE_REGULATORY"/>
    <property type="match status" value="1"/>
</dbReference>
<dbReference type="OrthoDB" id="9802426at2"/>
<evidence type="ECO:0000256" key="7">
    <source>
        <dbReference type="ARBA" id="ARBA00023163"/>
    </source>
</evidence>
<dbReference type="FunFam" id="3.40.50.2300:FF:000001">
    <property type="entry name" value="DNA-binding response regulator PhoB"/>
    <property type="match status" value="1"/>
</dbReference>
<keyword evidence="3 8" id="KW-0597">Phosphoprotein</keyword>
<feature type="modified residue" description="4-aspartylphosphate" evidence="8">
    <location>
        <position position="51"/>
    </location>
</feature>
<evidence type="ECO:0000313" key="12">
    <source>
        <dbReference type="EMBL" id="OON39055.1"/>
    </source>
</evidence>
<gene>
    <name evidence="12" type="ORF">BTJ39_15525</name>
</gene>
<dbReference type="Pfam" id="PF00486">
    <property type="entry name" value="Trans_reg_C"/>
    <property type="match status" value="1"/>
</dbReference>
<feature type="DNA-binding region" description="OmpR/PhoB-type" evidence="9">
    <location>
        <begin position="129"/>
        <end position="227"/>
    </location>
</feature>
<dbReference type="SUPFAM" id="SSF46894">
    <property type="entry name" value="C-terminal effector domain of the bipartite response regulators"/>
    <property type="match status" value="1"/>
</dbReference>
<keyword evidence="6 9" id="KW-0238">DNA-binding</keyword>
<comment type="subcellular location">
    <subcellularLocation>
        <location evidence="1">Cytoplasm</location>
    </subcellularLocation>
</comment>
<protein>
    <submittedName>
        <fullName evidence="12">DNA-binding response regulator</fullName>
    </submittedName>
</protein>
<dbReference type="AlphaFoldDB" id="A0A1S8YJH2"/>
<feature type="domain" description="Response regulatory" evidence="10">
    <location>
        <begin position="2"/>
        <end position="116"/>
    </location>
</feature>
<keyword evidence="7" id="KW-0804">Transcription</keyword>
<evidence type="ECO:0000259" key="10">
    <source>
        <dbReference type="PROSITE" id="PS50110"/>
    </source>
</evidence>
<dbReference type="InterPro" id="IPR036388">
    <property type="entry name" value="WH-like_DNA-bd_sf"/>
</dbReference>
<dbReference type="GO" id="GO:0000976">
    <property type="term" value="F:transcription cis-regulatory region binding"/>
    <property type="evidence" value="ECO:0007669"/>
    <property type="project" value="TreeGrafter"/>
</dbReference>
<dbReference type="GO" id="GO:0000156">
    <property type="term" value="F:phosphorelay response regulator activity"/>
    <property type="evidence" value="ECO:0007669"/>
    <property type="project" value="TreeGrafter"/>
</dbReference>
<dbReference type="RefSeq" id="WP_078003604.1">
    <property type="nucleotide sequence ID" value="NZ_MRUL01000011.1"/>
</dbReference>
<dbReference type="PROSITE" id="PS51755">
    <property type="entry name" value="OMPR_PHOB"/>
    <property type="match status" value="1"/>
</dbReference>
<dbReference type="GO" id="GO:0006355">
    <property type="term" value="P:regulation of DNA-templated transcription"/>
    <property type="evidence" value="ECO:0007669"/>
    <property type="project" value="InterPro"/>
</dbReference>
<dbReference type="PANTHER" id="PTHR48111">
    <property type="entry name" value="REGULATOR OF RPOS"/>
    <property type="match status" value="1"/>
</dbReference>
<evidence type="ECO:0000256" key="8">
    <source>
        <dbReference type="PROSITE-ProRule" id="PRU00169"/>
    </source>
</evidence>
<keyword evidence="5" id="KW-0805">Transcription regulation</keyword>
<dbReference type="InterPro" id="IPR016032">
    <property type="entry name" value="Sig_transdc_resp-reg_C-effctor"/>
</dbReference>
<dbReference type="InterPro" id="IPR039420">
    <property type="entry name" value="WalR-like"/>
</dbReference>
<dbReference type="STRING" id="1926881.BTJ39_15525"/>
<dbReference type="SUPFAM" id="SSF52172">
    <property type="entry name" value="CheY-like"/>
    <property type="match status" value="1"/>
</dbReference>
<feature type="domain" description="OmpR/PhoB-type" evidence="11">
    <location>
        <begin position="129"/>
        <end position="227"/>
    </location>
</feature>
<evidence type="ECO:0000256" key="2">
    <source>
        <dbReference type="ARBA" id="ARBA00022490"/>
    </source>
</evidence>
<dbReference type="CDD" id="cd00383">
    <property type="entry name" value="trans_reg_C"/>
    <property type="match status" value="1"/>
</dbReference>
<dbReference type="Gene3D" id="6.10.250.690">
    <property type="match status" value="1"/>
</dbReference>
<dbReference type="SMART" id="SM00862">
    <property type="entry name" value="Trans_reg_C"/>
    <property type="match status" value="1"/>
</dbReference>
<dbReference type="Gene3D" id="3.40.50.2300">
    <property type="match status" value="1"/>
</dbReference>
<dbReference type="Proteomes" id="UP000190667">
    <property type="component" value="Unassembled WGS sequence"/>
</dbReference>
<reference evidence="12 13" key="1">
    <citation type="submission" date="2016-12" db="EMBL/GenBank/DDBJ databases">
        <title>Izhakiella australiana sp. nov. of genus Izhakiella isolated from Australian desert.</title>
        <authorList>
            <person name="Ji M."/>
        </authorList>
    </citation>
    <scope>NUCLEOTIDE SEQUENCE [LARGE SCALE GENOMIC DNA]</scope>
    <source>
        <strain evidence="12 13">D4N98</strain>
    </source>
</reference>
<evidence type="ECO:0000256" key="6">
    <source>
        <dbReference type="ARBA" id="ARBA00023125"/>
    </source>
</evidence>
<dbReference type="SMART" id="SM00448">
    <property type="entry name" value="REC"/>
    <property type="match status" value="1"/>
</dbReference>
<keyword evidence="13" id="KW-1185">Reference proteome</keyword>
<dbReference type="InterPro" id="IPR001789">
    <property type="entry name" value="Sig_transdc_resp-reg_receiver"/>
</dbReference>
<dbReference type="Pfam" id="PF00072">
    <property type="entry name" value="Response_reg"/>
    <property type="match status" value="1"/>
</dbReference>
<evidence type="ECO:0000256" key="3">
    <source>
        <dbReference type="ARBA" id="ARBA00022553"/>
    </source>
</evidence>
<dbReference type="PANTHER" id="PTHR48111:SF39">
    <property type="entry name" value="TRANSCRIPTIONAL REGULATORY PROTEIN CPXR"/>
    <property type="match status" value="1"/>
</dbReference>
<dbReference type="EMBL" id="MRUL01000011">
    <property type="protein sequence ID" value="OON39055.1"/>
    <property type="molecule type" value="Genomic_DNA"/>
</dbReference>
<dbReference type="GO" id="GO:0032993">
    <property type="term" value="C:protein-DNA complex"/>
    <property type="evidence" value="ECO:0007669"/>
    <property type="project" value="TreeGrafter"/>
</dbReference>
<evidence type="ECO:0000256" key="9">
    <source>
        <dbReference type="PROSITE-ProRule" id="PRU01091"/>
    </source>
</evidence>
<evidence type="ECO:0000313" key="13">
    <source>
        <dbReference type="Proteomes" id="UP000190667"/>
    </source>
</evidence>
<dbReference type="Gene3D" id="1.10.10.10">
    <property type="entry name" value="Winged helix-like DNA-binding domain superfamily/Winged helix DNA-binding domain"/>
    <property type="match status" value="1"/>
</dbReference>
<accession>A0A1S8YJH2</accession>
<evidence type="ECO:0000259" key="11">
    <source>
        <dbReference type="PROSITE" id="PS51755"/>
    </source>
</evidence>
<dbReference type="InterPro" id="IPR011006">
    <property type="entry name" value="CheY-like_superfamily"/>
</dbReference>
<keyword evidence="4" id="KW-0902">Two-component regulatory system</keyword>
<dbReference type="InterPro" id="IPR001867">
    <property type="entry name" value="OmpR/PhoB-type_DNA-bd"/>
</dbReference>
<proteinExistence type="predicted"/>
<sequence length="227" mass="25390">MKILLVDDDVELGTMLSQYLIAEGFDASLVLSGKAGVEGALSANYSAVILDIMLPDMSGIDVLRQIRQQNRRLPVIMLTAKGDNIDRVIGLEMGADDYVPKPCYPRELVARLRAVLRRVDDVPDIQDKKGIVQWQALTLNPATRTSEWQGKPFDLTASEFNLLDILIRSPERVVSKDELSEKGLGRQREAYDRSVDVHISNIRQKLSALTQASVNIETVRSIGYRIR</sequence>
<evidence type="ECO:0000256" key="1">
    <source>
        <dbReference type="ARBA" id="ARBA00004496"/>
    </source>
</evidence>
<dbReference type="GO" id="GO:0005829">
    <property type="term" value="C:cytosol"/>
    <property type="evidence" value="ECO:0007669"/>
    <property type="project" value="TreeGrafter"/>
</dbReference>
<name>A0A1S8YJH2_9GAMM</name>
<evidence type="ECO:0000256" key="4">
    <source>
        <dbReference type="ARBA" id="ARBA00023012"/>
    </source>
</evidence>
<comment type="caution">
    <text evidence="12">The sequence shown here is derived from an EMBL/GenBank/DDBJ whole genome shotgun (WGS) entry which is preliminary data.</text>
</comment>